<organism evidence="3 4">
    <name type="scientific">Lachancea nothofagi CBS 11611</name>
    <dbReference type="NCBI Taxonomy" id="1266666"/>
    <lineage>
        <taxon>Eukaryota</taxon>
        <taxon>Fungi</taxon>
        <taxon>Dikarya</taxon>
        <taxon>Ascomycota</taxon>
        <taxon>Saccharomycotina</taxon>
        <taxon>Saccharomycetes</taxon>
        <taxon>Saccharomycetales</taxon>
        <taxon>Saccharomycetaceae</taxon>
        <taxon>Lachancea</taxon>
    </lineage>
</organism>
<dbReference type="GO" id="GO:0070072">
    <property type="term" value="P:vacuolar proton-transporting V-type ATPase complex assembly"/>
    <property type="evidence" value="ECO:0007669"/>
    <property type="project" value="InterPro"/>
</dbReference>
<dbReference type="AlphaFoldDB" id="A0A1G4KHI7"/>
<keyword evidence="4" id="KW-1185">Reference proteome</keyword>
<dbReference type="EMBL" id="LT598453">
    <property type="protein sequence ID" value="SCV03863.1"/>
    <property type="molecule type" value="Genomic_DNA"/>
</dbReference>
<accession>A0A1G4KHI7</accession>
<evidence type="ECO:0000256" key="1">
    <source>
        <dbReference type="ARBA" id="ARBA00093634"/>
    </source>
</evidence>
<name>A0A1G4KHI7_9SACH</name>
<dbReference type="InterPro" id="IPR040357">
    <property type="entry name" value="Vma22/CCDC115"/>
</dbReference>
<reference evidence="4" key="1">
    <citation type="submission" date="2016-03" db="EMBL/GenBank/DDBJ databases">
        <authorList>
            <person name="Devillers Hugo."/>
        </authorList>
    </citation>
    <scope>NUCLEOTIDE SEQUENCE [LARGE SCALE GENOMIC DNA]</scope>
</reference>
<dbReference type="GO" id="GO:1990871">
    <property type="term" value="C:Vma12-Vma22 assembly complex"/>
    <property type="evidence" value="ECO:0007669"/>
    <property type="project" value="TreeGrafter"/>
</dbReference>
<feature type="region of interest" description="Disordered" evidence="2">
    <location>
        <begin position="94"/>
        <end position="114"/>
    </location>
</feature>
<dbReference type="PANTHER" id="PTHR31996">
    <property type="entry name" value="COILED-COIL DOMAIN-CONTAINING PROTEIN 115"/>
    <property type="match status" value="1"/>
</dbReference>
<evidence type="ECO:0000256" key="2">
    <source>
        <dbReference type="SAM" id="MobiDB-lite"/>
    </source>
</evidence>
<dbReference type="OrthoDB" id="4044452at2759"/>
<dbReference type="PANTHER" id="PTHR31996:SF2">
    <property type="entry name" value="COILED-COIL DOMAIN-CONTAINING PROTEIN 115"/>
    <property type="match status" value="1"/>
</dbReference>
<sequence length="173" mass="19727">MLNEEHAIELLELLARYDYLLEQLEATFSSGFNHLSRANYHNKDSIRGRYGSDYWDQTFKGSQFVTSSESGLALMGKEPLANYLESFKEKDEDVELESKNGAQEDTLRKRKDQMISKKKDAKTLERLSDPIFMFGGALSVPSSLRQCQSSFKGSLGLIIELVNCRRKIDAFKP</sequence>
<protein>
    <recommendedName>
        <fullName evidence="1">Vacuolar ATPase assembly protein VMA22</fullName>
    </recommendedName>
</protein>
<proteinExistence type="predicted"/>
<dbReference type="GO" id="GO:0051082">
    <property type="term" value="F:unfolded protein binding"/>
    <property type="evidence" value="ECO:0007669"/>
    <property type="project" value="TreeGrafter"/>
</dbReference>
<dbReference type="Proteomes" id="UP000189911">
    <property type="component" value="Chromosome G"/>
</dbReference>
<evidence type="ECO:0000313" key="4">
    <source>
        <dbReference type="Proteomes" id="UP000189911"/>
    </source>
</evidence>
<dbReference type="Pfam" id="PF21730">
    <property type="entry name" value="Vma22_CCDC115"/>
    <property type="match status" value="1"/>
</dbReference>
<gene>
    <name evidence="3" type="ORF">LANO_0G06722G</name>
</gene>
<evidence type="ECO:0000313" key="3">
    <source>
        <dbReference type="EMBL" id="SCV03863.1"/>
    </source>
</evidence>